<feature type="compositionally biased region" description="Basic and acidic residues" evidence="1">
    <location>
        <begin position="672"/>
        <end position="683"/>
    </location>
</feature>
<feature type="region of interest" description="Disordered" evidence="1">
    <location>
        <begin position="786"/>
        <end position="912"/>
    </location>
</feature>
<feature type="compositionally biased region" description="Basic and acidic residues" evidence="1">
    <location>
        <begin position="162"/>
        <end position="171"/>
    </location>
</feature>
<reference evidence="2" key="1">
    <citation type="submission" date="2020-07" db="EMBL/GenBank/DDBJ databases">
        <title>Multicomponent nature underlies the extraordinary mechanical properties of spider dragline silk.</title>
        <authorList>
            <person name="Kono N."/>
            <person name="Nakamura H."/>
            <person name="Mori M."/>
            <person name="Yoshida Y."/>
            <person name="Ohtoshi R."/>
            <person name="Malay A.D."/>
            <person name="Moran D.A.P."/>
            <person name="Tomita M."/>
            <person name="Numata K."/>
            <person name="Arakawa K."/>
        </authorList>
    </citation>
    <scope>NUCLEOTIDE SEQUENCE</scope>
</reference>
<feature type="compositionally biased region" description="Polar residues" evidence="1">
    <location>
        <begin position="960"/>
        <end position="973"/>
    </location>
</feature>
<protein>
    <submittedName>
        <fullName evidence="2">WASH complex subunit 2A</fullName>
    </submittedName>
</protein>
<feature type="region of interest" description="Disordered" evidence="1">
    <location>
        <begin position="99"/>
        <end position="118"/>
    </location>
</feature>
<feature type="compositionally biased region" description="Basic and acidic residues" evidence="1">
    <location>
        <begin position="976"/>
        <end position="987"/>
    </location>
</feature>
<feature type="compositionally biased region" description="Low complexity" evidence="1">
    <location>
        <begin position="895"/>
        <end position="906"/>
    </location>
</feature>
<feature type="compositionally biased region" description="Polar residues" evidence="1">
    <location>
        <begin position="232"/>
        <end position="242"/>
    </location>
</feature>
<evidence type="ECO:0000313" key="2">
    <source>
        <dbReference type="EMBL" id="GFQ66322.1"/>
    </source>
</evidence>
<feature type="compositionally biased region" description="Polar residues" evidence="1">
    <location>
        <begin position="419"/>
        <end position="428"/>
    </location>
</feature>
<gene>
    <name evidence="2" type="primary">WASHC2A</name>
    <name evidence="2" type="ORF">TNCT_636361</name>
</gene>
<proteinExistence type="predicted"/>
<sequence>MDVDQTLMGQDDKKWERPWTTDEIRKNSANWTLAGDVGLYNLLTEISQNIISRTHEVENAVDSLVYQTKMANAKVCNVINDFHMLSNLQFVENRVYDEEIQETKPETKPPEKTKEQKEAEMLPKIVKAVELGLQVLDQAFNKIHVNEISDSEDEDISSDGRTILEPKDPYENRPLPFIIGSEEFNNNDYAGLQDLLEEDVEYSAEIESSVSDTDETTTDEEEPLPLDEDQFTGRQNQQKQTQSDSDRFSSSEESELFGSEKGENGFISDSSFDSKLRDNRAMQRQDEKSRVDGKESRQSSISTTQSKLNLPQVLPVPKMQEKKKASDDLFANDDEASDEESPFRKKTGLFSSGIKFGDEDEKDIFESDLFGEKPKETKKLPESPEPTPVAKKKTVKKEKEEPVLFGNDEDSDEDIFNTLMKTKSSSVAKENKISKQNSSEKADSSSTPSSAPSTKPSGNAFDFMGGGNSDSLFGDESDGDDLFSSKKTTKKFAFEASQDDDDDDLFGLASKSSKKTEVTESKKPEEKKSLFEKSDEVDKPYKKMGTPLPGLVPSKTKESKSEEPTKSQSSYQRIGQPLPGLVPKKSDNIFEDSNSTQKESPSLLAKKTKDSLFDDSDSSEQEDKFPTTPVKQVLPKKKDISLFDDEPDDDDIFSQVPKKLMSPGESPSLINKSEKSQFSDLQDKPASSVKPQKKDNAPSLFSDDDDDVFKQEVKSKPTTVSKTKDLSLFEESDNFDLFSPKPDVKKQVTAAPIQVKKDIKEEIVSKVADETDGFPVTKPVAQTVKDDIFSNVPDHGEGSSVTEVRSAPRSLQAEAAAPSETPSVGFDAPADSSKTLHVLSKDRARVSVKRRKPTKKGRLAALESSEKDTSSEVAVSLPTTSTSSAPEDDLFSEKQSTPITQSPSSTYRTQEKKKMDLMSQLMSEAAKTKIGKRPPAPVEEDEDDVDIFAEALNKDRTKSRGFSFNSPIESVLTSDSKAEEKKDEKSPAVDLLNSEDADNDDFFAEPSFKNSQRDFRSSFSHKNSILNMDDDDDDLFSTVKTSTLPKPKADPSENDIFADDSDIFADIEKEKYEMFPSHIYDDDEGDDIFSNVGPLSDKMSSSSTKPSSSGIVKKESEKKPVDIFEDPLSGLLGDD</sequence>
<feature type="compositionally biased region" description="Basic and acidic residues" evidence="1">
    <location>
        <begin position="1112"/>
        <end position="1122"/>
    </location>
</feature>
<feature type="compositionally biased region" description="Low complexity" evidence="1">
    <location>
        <begin position="1096"/>
        <end position="1109"/>
    </location>
</feature>
<feature type="compositionally biased region" description="Basic and acidic residues" evidence="1">
    <location>
        <begin position="514"/>
        <end position="541"/>
    </location>
</feature>
<feature type="region of interest" description="Disordered" evidence="1">
    <location>
        <begin position="1086"/>
        <end position="1135"/>
    </location>
</feature>
<dbReference type="AlphaFoldDB" id="A0A8X6F089"/>
<organism evidence="2 3">
    <name type="scientific">Trichonephila clavata</name>
    <name type="common">Joro spider</name>
    <name type="synonym">Nephila clavata</name>
    <dbReference type="NCBI Taxonomy" id="2740835"/>
    <lineage>
        <taxon>Eukaryota</taxon>
        <taxon>Metazoa</taxon>
        <taxon>Ecdysozoa</taxon>
        <taxon>Arthropoda</taxon>
        <taxon>Chelicerata</taxon>
        <taxon>Arachnida</taxon>
        <taxon>Araneae</taxon>
        <taxon>Araneomorphae</taxon>
        <taxon>Entelegynae</taxon>
        <taxon>Araneoidea</taxon>
        <taxon>Nephilidae</taxon>
        <taxon>Trichonephila</taxon>
    </lineage>
</organism>
<feature type="compositionally biased region" description="Acidic residues" evidence="1">
    <location>
        <begin position="212"/>
        <end position="230"/>
    </location>
</feature>
<accession>A0A8X6F089</accession>
<feature type="compositionally biased region" description="Basic and acidic residues" evidence="1">
    <location>
        <begin position="429"/>
        <end position="443"/>
    </location>
</feature>
<keyword evidence="3" id="KW-1185">Reference proteome</keyword>
<comment type="caution">
    <text evidence="2">The sequence shown here is derived from an EMBL/GenBank/DDBJ whole genome shotgun (WGS) entry which is preliminary data.</text>
</comment>
<evidence type="ECO:0000256" key="1">
    <source>
        <dbReference type="SAM" id="MobiDB-lite"/>
    </source>
</evidence>
<feature type="compositionally biased region" description="Polar residues" evidence="1">
    <location>
        <begin position="591"/>
        <end position="600"/>
    </location>
</feature>
<feature type="compositionally biased region" description="Low complexity" evidence="1">
    <location>
        <begin position="444"/>
        <end position="457"/>
    </location>
</feature>
<feature type="compositionally biased region" description="Basic residues" evidence="1">
    <location>
        <begin position="846"/>
        <end position="858"/>
    </location>
</feature>
<feature type="compositionally biased region" description="Acidic residues" evidence="1">
    <location>
        <begin position="993"/>
        <end position="1003"/>
    </location>
</feature>
<dbReference type="OrthoDB" id="751084at2759"/>
<feature type="compositionally biased region" description="Polar residues" evidence="1">
    <location>
        <begin position="298"/>
        <end position="309"/>
    </location>
</feature>
<feature type="region of interest" description="Disordered" evidence="1">
    <location>
        <begin position="958"/>
        <end position="1016"/>
    </location>
</feature>
<feature type="compositionally biased region" description="Basic and acidic residues" evidence="1">
    <location>
        <begin position="555"/>
        <end position="565"/>
    </location>
</feature>
<evidence type="ECO:0000313" key="3">
    <source>
        <dbReference type="Proteomes" id="UP000887116"/>
    </source>
</evidence>
<dbReference type="EMBL" id="BMAO01000361">
    <property type="protein sequence ID" value="GFQ66322.1"/>
    <property type="molecule type" value="Genomic_DNA"/>
</dbReference>
<feature type="compositionally biased region" description="Basic and acidic residues" evidence="1">
    <location>
        <begin position="272"/>
        <end position="297"/>
    </location>
</feature>
<feature type="region of interest" description="Disordered" evidence="1">
    <location>
        <begin position="204"/>
        <end position="707"/>
    </location>
</feature>
<feature type="compositionally biased region" description="Polar residues" evidence="1">
    <location>
        <begin position="871"/>
        <end position="885"/>
    </location>
</feature>
<feature type="region of interest" description="Disordered" evidence="1">
    <location>
        <begin position="925"/>
        <end position="944"/>
    </location>
</feature>
<feature type="compositionally biased region" description="Acidic residues" evidence="1">
    <location>
        <begin position="330"/>
        <end position="340"/>
    </location>
</feature>
<name>A0A8X6F089_TRICU</name>
<feature type="region of interest" description="Disordered" evidence="1">
    <location>
        <begin position="150"/>
        <end position="176"/>
    </location>
</feature>
<dbReference type="Proteomes" id="UP000887116">
    <property type="component" value="Unassembled WGS sequence"/>
</dbReference>
<feature type="compositionally biased region" description="Basic and acidic residues" evidence="1">
    <location>
        <begin position="370"/>
        <end position="382"/>
    </location>
</feature>
<feature type="compositionally biased region" description="Acidic residues" evidence="1">
    <location>
        <begin position="642"/>
        <end position="652"/>
    </location>
</feature>